<organism evidence="1 2">
    <name type="scientific">Lysobacter defluvii IMMIB APB-9 = DSM 18482</name>
    <dbReference type="NCBI Taxonomy" id="1385515"/>
    <lineage>
        <taxon>Bacteria</taxon>
        <taxon>Pseudomonadati</taxon>
        <taxon>Pseudomonadota</taxon>
        <taxon>Gammaproteobacteria</taxon>
        <taxon>Lysobacterales</taxon>
        <taxon>Lysobacteraceae</taxon>
        <taxon>Novilysobacter</taxon>
    </lineage>
</organism>
<evidence type="ECO:0000313" key="1">
    <source>
        <dbReference type="EMBL" id="KGO98758.1"/>
    </source>
</evidence>
<dbReference type="EMBL" id="AVBH01000051">
    <property type="protein sequence ID" value="KGO98758.1"/>
    <property type="molecule type" value="Genomic_DNA"/>
</dbReference>
<name>A0A0A0M6W9_9GAMM</name>
<gene>
    <name evidence="1" type="ORF">N791_13480</name>
</gene>
<dbReference type="AlphaFoldDB" id="A0A0A0M6W9"/>
<accession>A0A0A0M6W9</accession>
<dbReference type="Proteomes" id="UP000030003">
    <property type="component" value="Unassembled WGS sequence"/>
</dbReference>
<comment type="caution">
    <text evidence="1">The sequence shown here is derived from an EMBL/GenBank/DDBJ whole genome shotgun (WGS) entry which is preliminary data.</text>
</comment>
<evidence type="ECO:0000313" key="2">
    <source>
        <dbReference type="Proteomes" id="UP000030003"/>
    </source>
</evidence>
<proteinExistence type="predicted"/>
<dbReference type="STRING" id="1385515.GCA_000423325_01961"/>
<reference evidence="1 2" key="1">
    <citation type="submission" date="2013-08" db="EMBL/GenBank/DDBJ databases">
        <title>Genomic analysis of Lysobacter defluvii.</title>
        <authorList>
            <person name="Wang Q."/>
            <person name="Wang G."/>
        </authorList>
    </citation>
    <scope>NUCLEOTIDE SEQUENCE [LARGE SCALE GENOMIC DNA]</scope>
    <source>
        <strain evidence="1 2">IMMIB APB-9</strain>
    </source>
</reference>
<dbReference type="RefSeq" id="WP_027070641.1">
    <property type="nucleotide sequence ID" value="NZ_AVBH01000051.1"/>
</dbReference>
<keyword evidence="2" id="KW-1185">Reference proteome</keyword>
<dbReference type="OrthoDB" id="8549996at2"/>
<sequence length="78" mass="8711">MSRLTITLSDERYRALKEASAQRGKTIGQLIDESLEFYGIKSHDDARALVRRARRGAALAPEEALALAVEEVRGARRE</sequence>
<protein>
    <submittedName>
        <fullName evidence="1">CopG family transcriptional regulator</fullName>
    </submittedName>
</protein>
<dbReference type="Gene3D" id="6.10.180.10">
    <property type="entry name" value="Antitoxin ParD"/>
    <property type="match status" value="1"/>
</dbReference>
<dbReference type="eggNOG" id="ENOG503399Q">
    <property type="taxonomic scope" value="Bacteria"/>
</dbReference>
<dbReference type="InterPro" id="IPR038296">
    <property type="entry name" value="ParD_sf"/>
</dbReference>